<protein>
    <submittedName>
        <fullName evidence="5">2,4-dihydroxyhept-2-ene-1,7-dioic acid aldolase</fullName>
    </submittedName>
</protein>
<feature type="domain" description="HpcH/HpaI aldolase/citrate lyase" evidence="4">
    <location>
        <begin position="24"/>
        <end position="239"/>
    </location>
</feature>
<gene>
    <name evidence="5" type="ORF">CUN51_02860</name>
</gene>
<comment type="caution">
    <text evidence="5">The sequence shown here is derived from an EMBL/GenBank/DDBJ whole genome shotgun (WGS) entry which is preliminary data.</text>
</comment>
<dbReference type="AlphaFoldDB" id="A0A2M8P2X8"/>
<dbReference type="GO" id="GO:0005737">
    <property type="term" value="C:cytoplasm"/>
    <property type="evidence" value="ECO:0007669"/>
    <property type="project" value="TreeGrafter"/>
</dbReference>
<dbReference type="InterPro" id="IPR005000">
    <property type="entry name" value="Aldolase/citrate-lyase_domain"/>
</dbReference>
<accession>A0A2M8P2X8</accession>
<dbReference type="Proteomes" id="UP000228921">
    <property type="component" value="Unassembled WGS sequence"/>
</dbReference>
<dbReference type="PANTHER" id="PTHR30502">
    <property type="entry name" value="2-KETO-3-DEOXY-L-RHAMNONATE ALDOLASE"/>
    <property type="match status" value="1"/>
</dbReference>
<name>A0A2M8P2X8_9CHLR</name>
<comment type="similarity">
    <text evidence="1">Belongs to the HpcH/HpaI aldolase family.</text>
</comment>
<dbReference type="InterPro" id="IPR050251">
    <property type="entry name" value="HpcH-HpaI_aldolase"/>
</dbReference>
<dbReference type="PANTHER" id="PTHR30502:SF0">
    <property type="entry name" value="PHOSPHOENOLPYRUVATE CARBOXYLASE FAMILY PROTEIN"/>
    <property type="match status" value="1"/>
</dbReference>
<evidence type="ECO:0000313" key="5">
    <source>
        <dbReference type="EMBL" id="PJF31899.1"/>
    </source>
</evidence>
<keyword evidence="2" id="KW-0479">Metal-binding</keyword>
<dbReference type="GO" id="GO:0016832">
    <property type="term" value="F:aldehyde-lyase activity"/>
    <property type="evidence" value="ECO:0007669"/>
    <property type="project" value="TreeGrafter"/>
</dbReference>
<evidence type="ECO:0000256" key="2">
    <source>
        <dbReference type="ARBA" id="ARBA00022723"/>
    </source>
</evidence>
<dbReference type="Pfam" id="PF03328">
    <property type="entry name" value="HpcH_HpaI"/>
    <property type="match status" value="1"/>
</dbReference>
<sequence>MFINPLRALWERGDVLINGWLSIPSTWTAEIMASSGYDAVTIDMQHGFMDYETAFAMLQAIGNTSAVPLVRVWGNDPALIMRVLDAGALGVICPLINSRAEAAAFVGACRYPPYGFRSYGPMRAALCHGEDYFQSANSQIVTFAMIETLQGLANVEDIAAAPDLDGLYIGPADLSIALGLPPATEPSDPKFFEAVDRILAAAKAHDKIVCLHARTPEYAQQMLSKGFRFLTVGNDTNLLGGAAKAITKALKP</sequence>
<dbReference type="InterPro" id="IPR015813">
    <property type="entry name" value="Pyrv/PenolPyrv_kinase-like_dom"/>
</dbReference>
<dbReference type="EMBL" id="PGTK01000002">
    <property type="protein sequence ID" value="PJF31899.1"/>
    <property type="molecule type" value="Genomic_DNA"/>
</dbReference>
<keyword evidence="3" id="KW-0456">Lyase</keyword>
<evidence type="ECO:0000313" key="6">
    <source>
        <dbReference type="Proteomes" id="UP000228921"/>
    </source>
</evidence>
<reference evidence="5 6" key="1">
    <citation type="submission" date="2017-11" db="EMBL/GenBank/DDBJ databases">
        <title>Evolution of Phototrophy in the Chloroflexi Phylum Driven by Horizontal Gene Transfer.</title>
        <authorList>
            <person name="Ward L.M."/>
            <person name="Hemp J."/>
            <person name="Shih P.M."/>
            <person name="Mcglynn S.E."/>
            <person name="Fischer W."/>
        </authorList>
    </citation>
    <scope>NUCLEOTIDE SEQUENCE [LARGE SCALE GENOMIC DNA]</scope>
    <source>
        <strain evidence="5">CP2_2F</strain>
    </source>
</reference>
<proteinExistence type="inferred from homology"/>
<evidence type="ECO:0000259" key="4">
    <source>
        <dbReference type="Pfam" id="PF03328"/>
    </source>
</evidence>
<dbReference type="SUPFAM" id="SSF51621">
    <property type="entry name" value="Phosphoenolpyruvate/pyruvate domain"/>
    <property type="match status" value="1"/>
</dbReference>
<organism evidence="5 6">
    <name type="scientific">Candidatus Thermofonsia Clade 1 bacterium</name>
    <dbReference type="NCBI Taxonomy" id="2364210"/>
    <lineage>
        <taxon>Bacteria</taxon>
        <taxon>Bacillati</taxon>
        <taxon>Chloroflexota</taxon>
        <taxon>Candidatus Thermofontia</taxon>
        <taxon>Candidatus Thermofonsia Clade 1</taxon>
    </lineage>
</organism>
<dbReference type="InterPro" id="IPR040442">
    <property type="entry name" value="Pyrv_kinase-like_dom_sf"/>
</dbReference>
<dbReference type="GO" id="GO:0046872">
    <property type="term" value="F:metal ion binding"/>
    <property type="evidence" value="ECO:0007669"/>
    <property type="project" value="UniProtKB-KW"/>
</dbReference>
<evidence type="ECO:0000256" key="1">
    <source>
        <dbReference type="ARBA" id="ARBA00005568"/>
    </source>
</evidence>
<evidence type="ECO:0000256" key="3">
    <source>
        <dbReference type="ARBA" id="ARBA00023239"/>
    </source>
</evidence>
<dbReference type="Gene3D" id="3.20.20.60">
    <property type="entry name" value="Phosphoenolpyruvate-binding domains"/>
    <property type="match status" value="1"/>
</dbReference>